<comment type="cofactor">
    <cofactor evidence="5">
        <name>Zn(2+)</name>
        <dbReference type="ChEBI" id="CHEBI:29105"/>
    </cofactor>
    <text evidence="5">Binds 1 zinc ion per subunit.</text>
</comment>
<dbReference type="GO" id="GO:0008270">
    <property type="term" value="F:zinc ion binding"/>
    <property type="evidence" value="ECO:0007669"/>
    <property type="project" value="UniProtKB-UniRule"/>
</dbReference>
<evidence type="ECO:0000256" key="5">
    <source>
        <dbReference type="HAMAP-Rule" id="MF_00767"/>
    </source>
</evidence>
<dbReference type="EC" id="3.5.1.96" evidence="5 6"/>
<feature type="binding site" evidence="5">
    <location>
        <position position="70"/>
    </location>
    <ligand>
        <name>Zn(2+)</name>
        <dbReference type="ChEBI" id="CHEBI:29105"/>
    </ligand>
</feature>
<sequence>MTASSAFFNSKQDWLSHTLENASKALPQCRHRLPGGGELVQLGTGILQVSPPVDCQNTHQDAMMISAGVHGNETAPIEVLNQLVNELRSGALQPACPALLILGNPQAMVTGQRFIDANLNRLFSGAHRRDEVRQTPEAERAQQLEQLCQTFAEQTQARSLALSHYDLHTAIRSSQREKFALYAFVAGRQVPAEQCAFLLEADVHTLLLQHKAGTTFASFSSSALKAQSFTVELGQVKPFGQNDLSRFQGIHNALKRRLAGLPAPASAATAGEPAEMAIFQVVHEILNSGEDFQFHVPDDVANFTQYAPGTVIWEDSHQRYCVGERPEAIVFPNRDVPIGQRVGLLVSRLAV</sequence>
<dbReference type="Gene3D" id="3.40.630.10">
    <property type="entry name" value="Zn peptidases"/>
    <property type="match status" value="1"/>
</dbReference>
<dbReference type="HAMAP" id="MF_00767">
    <property type="entry name" value="Arg_catab_AstE"/>
    <property type="match status" value="1"/>
</dbReference>
<dbReference type="SUPFAM" id="SSF53187">
    <property type="entry name" value="Zn-dependent exopeptidases"/>
    <property type="match status" value="1"/>
</dbReference>
<dbReference type="NCBIfam" id="NF003706">
    <property type="entry name" value="PRK05324.1"/>
    <property type="match status" value="1"/>
</dbReference>
<feature type="domain" description="AstE/AspA barrel-sandwich hybrid" evidence="7">
    <location>
        <begin position="275"/>
        <end position="348"/>
    </location>
</feature>
<feature type="binding site" evidence="5">
    <location>
        <position position="168"/>
    </location>
    <ligand>
        <name>Zn(2+)</name>
        <dbReference type="ChEBI" id="CHEBI:29105"/>
    </ligand>
</feature>
<dbReference type="Pfam" id="PF24827">
    <property type="entry name" value="AstE_AspA_cat"/>
    <property type="match status" value="1"/>
</dbReference>
<dbReference type="InterPro" id="IPR050178">
    <property type="entry name" value="AspA/AstE_fam"/>
</dbReference>
<feature type="domain" description="Succinylglutamate desuccinylase/Aspartoacylase catalytic" evidence="8">
    <location>
        <begin position="62"/>
        <end position="254"/>
    </location>
</feature>
<feature type="active site" evidence="5">
    <location>
        <position position="232"/>
    </location>
</feature>
<feature type="binding site" evidence="5">
    <location>
        <position position="73"/>
    </location>
    <ligand>
        <name>Zn(2+)</name>
        <dbReference type="ChEBI" id="CHEBI:29105"/>
    </ligand>
</feature>
<dbReference type="GO" id="GO:0019545">
    <property type="term" value="P:L-arginine catabolic process to succinate"/>
    <property type="evidence" value="ECO:0007669"/>
    <property type="project" value="UniProtKB-UniRule"/>
</dbReference>
<dbReference type="Proteomes" id="UP000036406">
    <property type="component" value="Chromosome"/>
</dbReference>
<comment type="pathway">
    <text evidence="5">Amino-acid degradation; L-arginine degradation via AST pathway; L-glutamate and succinate from L-arginine: step 5/5.</text>
</comment>
<keyword evidence="2 5" id="KW-0479">Metal-binding</keyword>
<comment type="similarity">
    <text evidence="5">Belongs to the AspA/AstE family. Succinylglutamate desuccinylase subfamily.</text>
</comment>
<dbReference type="PANTHER" id="PTHR15162">
    <property type="entry name" value="ASPARTOACYLASE"/>
    <property type="match status" value="1"/>
</dbReference>
<dbReference type="Pfam" id="PF04952">
    <property type="entry name" value="AstE_AspA_hybrid"/>
    <property type="match status" value="1"/>
</dbReference>
<dbReference type="NCBIfam" id="TIGR03242">
    <property type="entry name" value="arg_catab_astE"/>
    <property type="match status" value="1"/>
</dbReference>
<organism evidence="9 10">
    <name type="scientific">Marinobacter psychrophilus</name>
    <dbReference type="NCBI Taxonomy" id="330734"/>
    <lineage>
        <taxon>Bacteria</taxon>
        <taxon>Pseudomonadati</taxon>
        <taxon>Pseudomonadota</taxon>
        <taxon>Gammaproteobacteria</taxon>
        <taxon>Pseudomonadales</taxon>
        <taxon>Marinobacteraceae</taxon>
        <taxon>Marinobacter</taxon>
    </lineage>
</organism>
<evidence type="ECO:0000259" key="7">
    <source>
        <dbReference type="Pfam" id="PF04952"/>
    </source>
</evidence>
<dbReference type="PATRIC" id="fig|330734.3.peg.3272"/>
<evidence type="ECO:0000313" key="9">
    <source>
        <dbReference type="EMBL" id="AKO53665.1"/>
    </source>
</evidence>
<dbReference type="InterPro" id="IPR007036">
    <property type="entry name" value="Aste_AspA_hybrid_dom"/>
</dbReference>
<dbReference type="STRING" id="330734.ABA45_15545"/>
<dbReference type="PIRSF" id="PIRSF017020">
    <property type="entry name" value="AstE"/>
    <property type="match status" value="1"/>
</dbReference>
<evidence type="ECO:0000256" key="3">
    <source>
        <dbReference type="ARBA" id="ARBA00022801"/>
    </source>
</evidence>
<evidence type="ECO:0000256" key="4">
    <source>
        <dbReference type="ARBA" id="ARBA00022833"/>
    </source>
</evidence>
<dbReference type="GO" id="GO:0019544">
    <property type="term" value="P:L-arginine catabolic process to L-glutamate"/>
    <property type="evidence" value="ECO:0007669"/>
    <property type="project" value="UniProtKB-UniRule"/>
</dbReference>
<dbReference type="RefSeq" id="WP_048387646.1">
    <property type="nucleotide sequence ID" value="NZ_CP011494.1"/>
</dbReference>
<dbReference type="EMBL" id="CP011494">
    <property type="protein sequence ID" value="AKO53665.1"/>
    <property type="molecule type" value="Genomic_DNA"/>
</dbReference>
<name>A0A0H4I7J3_9GAMM</name>
<dbReference type="InterPro" id="IPR055438">
    <property type="entry name" value="AstE_AspA_cat"/>
</dbReference>
<evidence type="ECO:0000256" key="2">
    <source>
        <dbReference type="ARBA" id="ARBA00022723"/>
    </source>
</evidence>
<keyword evidence="4 5" id="KW-0862">Zinc</keyword>
<keyword evidence="10" id="KW-1185">Reference proteome</keyword>
<dbReference type="GO" id="GO:0009017">
    <property type="term" value="F:succinylglutamate desuccinylase activity"/>
    <property type="evidence" value="ECO:0007669"/>
    <property type="project" value="UniProtKB-UniRule"/>
</dbReference>
<keyword evidence="3 5" id="KW-0378">Hydrolase</keyword>
<proteinExistence type="inferred from homology"/>
<evidence type="ECO:0000256" key="6">
    <source>
        <dbReference type="NCBIfam" id="TIGR03242"/>
    </source>
</evidence>
<evidence type="ECO:0000259" key="8">
    <source>
        <dbReference type="Pfam" id="PF24827"/>
    </source>
</evidence>
<dbReference type="UniPathway" id="UPA00185">
    <property type="reaction ID" value="UER00283"/>
</dbReference>
<comment type="function">
    <text evidence="5">Transforms N(2)-succinylglutamate into succinate and glutamate.</text>
</comment>
<dbReference type="PANTHER" id="PTHR15162:SF7">
    <property type="entry name" value="SUCCINYLGLUTAMATE DESUCCINYLASE"/>
    <property type="match status" value="1"/>
</dbReference>
<dbReference type="AlphaFoldDB" id="A0A0H4I7J3"/>
<dbReference type="KEGG" id="mpq:ABA45_15545"/>
<evidence type="ECO:0000313" key="10">
    <source>
        <dbReference type="Proteomes" id="UP000036406"/>
    </source>
</evidence>
<keyword evidence="1 5" id="KW-0056">Arginine metabolism</keyword>
<comment type="catalytic activity">
    <reaction evidence="5">
        <text>N-succinyl-L-glutamate + H2O = L-glutamate + succinate</text>
        <dbReference type="Rhea" id="RHEA:15169"/>
        <dbReference type="ChEBI" id="CHEBI:15377"/>
        <dbReference type="ChEBI" id="CHEBI:29985"/>
        <dbReference type="ChEBI" id="CHEBI:30031"/>
        <dbReference type="ChEBI" id="CHEBI:58763"/>
        <dbReference type="EC" id="3.5.1.96"/>
    </reaction>
</comment>
<dbReference type="GO" id="GO:0016788">
    <property type="term" value="F:hydrolase activity, acting on ester bonds"/>
    <property type="evidence" value="ECO:0007669"/>
    <property type="project" value="UniProtKB-UniRule"/>
</dbReference>
<accession>A0A0H4I7J3</accession>
<gene>
    <name evidence="5" type="primary">astE</name>
    <name evidence="9" type="ORF">ABA45_15545</name>
</gene>
<dbReference type="InterPro" id="IPR016681">
    <property type="entry name" value="SuccinylGlu_desuccinylase"/>
</dbReference>
<reference evidence="9 10" key="1">
    <citation type="submission" date="2015-05" db="EMBL/GenBank/DDBJ databases">
        <title>Complete genome of Marinobacter psychrophilus strain 20041T isolated from sea-ice of the Canadian Basin.</title>
        <authorList>
            <person name="Song L."/>
            <person name="Ren L."/>
            <person name="Yu Y."/>
            <person name="Wang X."/>
        </authorList>
    </citation>
    <scope>NUCLEOTIDE SEQUENCE [LARGE SCALE GENOMIC DNA]</scope>
    <source>
        <strain evidence="9 10">20041</strain>
    </source>
</reference>
<protein>
    <recommendedName>
        <fullName evidence="5 6">Succinylglutamate desuccinylase</fullName>
        <ecNumber evidence="5 6">3.5.1.96</ecNumber>
    </recommendedName>
</protein>
<evidence type="ECO:0000256" key="1">
    <source>
        <dbReference type="ARBA" id="ARBA00022503"/>
    </source>
</evidence>